<evidence type="ECO:0000256" key="3">
    <source>
        <dbReference type="ARBA" id="ARBA00022777"/>
    </source>
</evidence>
<dbReference type="InterPro" id="IPR014721">
    <property type="entry name" value="Ribsml_uS5_D2-typ_fold_subgr"/>
</dbReference>
<dbReference type="GO" id="GO:0019287">
    <property type="term" value="P:isopentenyl diphosphate biosynthetic process, mevalonate pathway"/>
    <property type="evidence" value="ECO:0007669"/>
    <property type="project" value="TreeGrafter"/>
</dbReference>
<keyword evidence="5" id="KW-0443">Lipid metabolism</keyword>
<evidence type="ECO:0000313" key="8">
    <source>
        <dbReference type="Proteomes" id="UP001154078"/>
    </source>
</evidence>
<dbReference type="InterPro" id="IPR036554">
    <property type="entry name" value="GHMP_kinase_C_sf"/>
</dbReference>
<dbReference type="PRINTS" id="PR00959">
    <property type="entry name" value="MEVGALKINASE"/>
</dbReference>
<accession>A0A9P0FBB2</accession>
<keyword evidence="5" id="KW-0752">Steroid biosynthesis</keyword>
<dbReference type="InterPro" id="IPR006205">
    <property type="entry name" value="Mev_gal_kin"/>
</dbReference>
<evidence type="ECO:0000256" key="1">
    <source>
        <dbReference type="ARBA" id="ARBA00022490"/>
    </source>
</evidence>
<sequence length="406" mass="44904">GLNISASAPGKVILYGEHAVVYGKLALAASLGLRTKAYLQENCKALEDNCINLELKSFNINTQLGVKVFLEESDFTYEKNAFSWDLPELINQKVLEQKIDTYLQTLDILKSLDNNSPLYLSLKTFLFLTTGILGSLDIKIPTLDVQINSELTISAGTGSSASYAVTLAALLVHYARLKSRGKNNVSKNGYKAYNFGDFDDKSFDHEDLEIISKWGLHAEKIIHGTPSGIDNTICTFGSMVEFRKGAPLKLLKINKNLKILLVNSKIPRNTKKMVAGVADLCQNQQNITCHILDAIEEVSKNFIRYVSQNNDNDDNLYQRFFELCDLNHNLLSALGVSHVKLEKIRKICLKHGLHGKLTGAGGGGYFFTFIPPKYAQGTLETLIQILHNKGFDANIVELGGTGVEIN</sequence>
<feature type="non-terminal residue" evidence="7">
    <location>
        <position position="1"/>
    </location>
</feature>
<dbReference type="GO" id="GO:0004496">
    <property type="term" value="F:mevalonate kinase activity"/>
    <property type="evidence" value="ECO:0007669"/>
    <property type="project" value="UniProtKB-EC"/>
</dbReference>
<keyword evidence="3 5" id="KW-0418">Kinase</keyword>
<comment type="similarity">
    <text evidence="5">Belongs to the GHMP kinase family. Mevalonate kinase subfamily.</text>
</comment>
<dbReference type="GO" id="GO:0006695">
    <property type="term" value="P:cholesterol biosynthetic process"/>
    <property type="evidence" value="ECO:0007669"/>
    <property type="project" value="TreeGrafter"/>
</dbReference>
<evidence type="ECO:0000259" key="6">
    <source>
        <dbReference type="Pfam" id="PF08544"/>
    </source>
</evidence>
<keyword evidence="2 5" id="KW-0808">Transferase</keyword>
<comment type="pathway">
    <text evidence="5">Isoprenoid biosynthesis; isopentenyl diphosphate biosynthesis via mevalonate pathway; isopentenyl diphosphate from (R)-mevalonate: step 1/3.</text>
</comment>
<gene>
    <name evidence="7" type="ORF">MELIAE_LOCUS2156</name>
</gene>
<dbReference type="EC" id="2.7.1.36" evidence="5"/>
<dbReference type="Gene3D" id="3.30.230.10">
    <property type="match status" value="1"/>
</dbReference>
<evidence type="ECO:0000313" key="7">
    <source>
        <dbReference type="EMBL" id="CAH0548749.1"/>
    </source>
</evidence>
<dbReference type="EMBL" id="OV121141">
    <property type="protein sequence ID" value="CAH0548749.1"/>
    <property type="molecule type" value="Genomic_DNA"/>
</dbReference>
<protein>
    <recommendedName>
        <fullName evidence="5">Mevalonate kinase</fullName>
        <shortName evidence="5">MK</shortName>
        <ecNumber evidence="5">2.7.1.36</ecNumber>
    </recommendedName>
</protein>
<keyword evidence="5" id="KW-0067">ATP-binding</keyword>
<evidence type="ECO:0000256" key="5">
    <source>
        <dbReference type="RuleBase" id="RU363087"/>
    </source>
</evidence>
<dbReference type="Gene3D" id="3.30.70.890">
    <property type="entry name" value="GHMP kinase, C-terminal domain"/>
    <property type="match status" value="1"/>
</dbReference>
<keyword evidence="5" id="KW-0753">Steroid metabolism</keyword>
<dbReference type="InterPro" id="IPR013750">
    <property type="entry name" value="GHMP_kinase_C_dom"/>
</dbReference>
<dbReference type="SUPFAM" id="SSF54211">
    <property type="entry name" value="Ribosomal protein S5 domain 2-like"/>
    <property type="match status" value="1"/>
</dbReference>
<keyword evidence="5" id="KW-0444">Lipid biosynthesis</keyword>
<dbReference type="NCBIfam" id="TIGR00549">
    <property type="entry name" value="mevalon_kin"/>
    <property type="match status" value="1"/>
</dbReference>
<proteinExistence type="inferred from homology"/>
<dbReference type="OrthoDB" id="1652964at2759"/>
<feature type="domain" description="GHMP kinase C-terminal" evidence="6">
    <location>
        <begin position="317"/>
        <end position="373"/>
    </location>
</feature>
<keyword evidence="5" id="KW-0547">Nucleotide-binding</keyword>
<keyword evidence="1 5" id="KW-0963">Cytoplasm</keyword>
<dbReference type="SUPFAM" id="SSF55060">
    <property type="entry name" value="GHMP Kinase, C-terminal domain"/>
    <property type="match status" value="1"/>
</dbReference>
<keyword evidence="5" id="KW-1207">Sterol metabolism</keyword>
<dbReference type="InterPro" id="IPR020568">
    <property type="entry name" value="Ribosomal_Su5_D2-typ_SF"/>
</dbReference>
<name>A0A9P0FBB2_BRAAE</name>
<evidence type="ECO:0000256" key="4">
    <source>
        <dbReference type="ARBA" id="ARBA00022842"/>
    </source>
</evidence>
<dbReference type="PANTHER" id="PTHR43290">
    <property type="entry name" value="MEVALONATE KINASE"/>
    <property type="match status" value="1"/>
</dbReference>
<evidence type="ECO:0000256" key="2">
    <source>
        <dbReference type="ARBA" id="ARBA00022679"/>
    </source>
</evidence>
<keyword evidence="4" id="KW-0460">Magnesium</keyword>
<dbReference type="Pfam" id="PF08544">
    <property type="entry name" value="GHMP_kinases_C"/>
    <property type="match status" value="1"/>
</dbReference>
<comment type="catalytic activity">
    <reaction evidence="5">
        <text>(R)-mevalonate + ATP = (R)-5-phosphomevalonate + ADP + H(+)</text>
        <dbReference type="Rhea" id="RHEA:17065"/>
        <dbReference type="ChEBI" id="CHEBI:15378"/>
        <dbReference type="ChEBI" id="CHEBI:30616"/>
        <dbReference type="ChEBI" id="CHEBI:36464"/>
        <dbReference type="ChEBI" id="CHEBI:58146"/>
        <dbReference type="ChEBI" id="CHEBI:456216"/>
        <dbReference type="EC" id="2.7.1.36"/>
    </reaction>
</comment>
<reference evidence="7" key="1">
    <citation type="submission" date="2021-12" db="EMBL/GenBank/DDBJ databases">
        <authorList>
            <person name="King R."/>
        </authorList>
    </citation>
    <scope>NUCLEOTIDE SEQUENCE</scope>
</reference>
<dbReference type="PANTHER" id="PTHR43290:SF2">
    <property type="entry name" value="MEVALONATE KINASE"/>
    <property type="match status" value="1"/>
</dbReference>
<organism evidence="7 8">
    <name type="scientific">Brassicogethes aeneus</name>
    <name type="common">Rape pollen beetle</name>
    <name type="synonym">Meligethes aeneus</name>
    <dbReference type="NCBI Taxonomy" id="1431903"/>
    <lineage>
        <taxon>Eukaryota</taxon>
        <taxon>Metazoa</taxon>
        <taxon>Ecdysozoa</taxon>
        <taxon>Arthropoda</taxon>
        <taxon>Hexapoda</taxon>
        <taxon>Insecta</taxon>
        <taxon>Pterygota</taxon>
        <taxon>Neoptera</taxon>
        <taxon>Endopterygota</taxon>
        <taxon>Coleoptera</taxon>
        <taxon>Polyphaga</taxon>
        <taxon>Cucujiformia</taxon>
        <taxon>Nitidulidae</taxon>
        <taxon>Meligethinae</taxon>
        <taxon>Brassicogethes</taxon>
    </lineage>
</organism>
<comment type="subcellular location">
    <subcellularLocation>
        <location evidence="5">Cytoplasm</location>
    </subcellularLocation>
</comment>
<dbReference type="AlphaFoldDB" id="A0A9P0FBB2"/>
<keyword evidence="8" id="KW-1185">Reference proteome</keyword>
<dbReference type="GO" id="GO:0005524">
    <property type="term" value="F:ATP binding"/>
    <property type="evidence" value="ECO:0007669"/>
    <property type="project" value="UniProtKB-KW"/>
</dbReference>
<dbReference type="GO" id="GO:0005829">
    <property type="term" value="C:cytosol"/>
    <property type="evidence" value="ECO:0007669"/>
    <property type="project" value="TreeGrafter"/>
</dbReference>
<dbReference type="Proteomes" id="UP001154078">
    <property type="component" value="Chromosome 10"/>
</dbReference>
<keyword evidence="5" id="KW-0756">Sterol biosynthesis</keyword>